<protein>
    <recommendedName>
        <fullName evidence="1">Isoamylase 1-3-like C-terminal domain-containing protein</fullName>
    </recommendedName>
</protein>
<dbReference type="Gene3D" id="2.60.40.1180">
    <property type="entry name" value="Golgi alpha-mannosidase II"/>
    <property type="match status" value="1"/>
</dbReference>
<dbReference type="InterPro" id="IPR013780">
    <property type="entry name" value="Glyco_hydro_b"/>
</dbReference>
<dbReference type="EMBL" id="BT123512">
    <property type="protein sequence ID" value="ADE76828.1"/>
    <property type="molecule type" value="mRNA"/>
</dbReference>
<dbReference type="InterPro" id="IPR048650">
    <property type="entry name" value="ISOA1-3-like_C"/>
</dbReference>
<evidence type="ECO:0000313" key="2">
    <source>
        <dbReference type="EMBL" id="ADE76828.1"/>
    </source>
</evidence>
<dbReference type="CAZy" id="GH13">
    <property type="family name" value="Glycoside Hydrolase Family 13"/>
</dbReference>
<name>D5ABA9_PICSI</name>
<evidence type="ECO:0000259" key="1">
    <source>
        <dbReference type="Pfam" id="PF21156"/>
    </source>
</evidence>
<sequence>MGDEYGQTKGGSMLLNDRKPFNWDALKTEFAVETVRFIRFLSSFRTYRRDLLQRKTFAKIENLNWHGPIPDQPQWEDPNSSFLAISLKPERNENESRSTVGDLYIAFNSQKASVSATLPQLPDGMLWHRLVDTSLPFPKTFSMEGMATDMLGISFSTYQIQPHSCVLFEARASKE</sequence>
<dbReference type="AlphaFoldDB" id="D5ABA9"/>
<dbReference type="SUPFAM" id="SSF51011">
    <property type="entry name" value="Glycosyl hydrolase domain"/>
    <property type="match status" value="1"/>
</dbReference>
<dbReference type="PANTHER" id="PTHR43002">
    <property type="entry name" value="GLYCOGEN DEBRANCHING ENZYME"/>
    <property type="match status" value="1"/>
</dbReference>
<accession>D5ABA9</accession>
<reference evidence="2" key="1">
    <citation type="submission" date="2010-04" db="EMBL/GenBank/DDBJ databases">
        <authorList>
            <person name="Reid K.E."/>
            <person name="Liao N."/>
            <person name="Chan S."/>
            <person name="Docking R."/>
            <person name="Taylor G."/>
            <person name="Moore R."/>
            <person name="Mayo M."/>
            <person name="Munro S."/>
            <person name="King J."/>
            <person name="Yanchuk A."/>
            <person name="Holt R."/>
            <person name="Jones S."/>
            <person name="Marra M."/>
            <person name="Ritland C.E."/>
            <person name="Ritland K."/>
            <person name="Bohlmann J."/>
        </authorList>
    </citation>
    <scope>NUCLEOTIDE SEQUENCE</scope>
    <source>
        <tissue evidence="2">Bud</tissue>
    </source>
</reference>
<proteinExistence type="evidence at transcript level"/>
<feature type="domain" description="Isoamylase 1-3-like C-terminal" evidence="1">
    <location>
        <begin position="64"/>
        <end position="141"/>
    </location>
</feature>
<organism evidence="2">
    <name type="scientific">Picea sitchensis</name>
    <name type="common">Sitka spruce</name>
    <name type="synonym">Pinus sitchensis</name>
    <dbReference type="NCBI Taxonomy" id="3332"/>
    <lineage>
        <taxon>Eukaryota</taxon>
        <taxon>Viridiplantae</taxon>
        <taxon>Streptophyta</taxon>
        <taxon>Embryophyta</taxon>
        <taxon>Tracheophyta</taxon>
        <taxon>Spermatophyta</taxon>
        <taxon>Pinopsida</taxon>
        <taxon>Pinidae</taxon>
        <taxon>Conifers I</taxon>
        <taxon>Pinales</taxon>
        <taxon>Pinaceae</taxon>
        <taxon>Picea</taxon>
    </lineage>
</organism>
<dbReference type="Pfam" id="PF21156">
    <property type="entry name" value="ISOA1-3_C"/>
    <property type="match status" value="1"/>
</dbReference>